<evidence type="ECO:0000256" key="3">
    <source>
        <dbReference type="ARBA" id="ARBA00022741"/>
    </source>
</evidence>
<name>A0A6I6SUS3_9GAMM</name>
<dbReference type="InterPro" id="IPR050319">
    <property type="entry name" value="ABC_transp_ATP-bind"/>
</dbReference>
<proteinExistence type="inferred from homology"/>
<dbReference type="InterPro" id="IPR017871">
    <property type="entry name" value="ABC_transporter-like_CS"/>
</dbReference>
<evidence type="ECO:0000313" key="7">
    <source>
        <dbReference type="EMBL" id="QHC50883.1"/>
    </source>
</evidence>
<dbReference type="InterPro" id="IPR013563">
    <property type="entry name" value="Oligopep_ABC_C"/>
</dbReference>
<organism evidence="7 8">
    <name type="scientific">Billgrantia tianxiuensis</name>
    <dbReference type="NCBI Taxonomy" id="2497861"/>
    <lineage>
        <taxon>Bacteria</taxon>
        <taxon>Pseudomonadati</taxon>
        <taxon>Pseudomonadota</taxon>
        <taxon>Gammaproteobacteria</taxon>
        <taxon>Oceanospirillales</taxon>
        <taxon>Halomonadaceae</taxon>
        <taxon>Billgrantia</taxon>
    </lineage>
</organism>
<dbReference type="EMBL" id="CP035042">
    <property type="protein sequence ID" value="QHC50883.1"/>
    <property type="molecule type" value="Genomic_DNA"/>
</dbReference>
<feature type="domain" description="ABC transporter" evidence="6">
    <location>
        <begin position="17"/>
        <end position="266"/>
    </location>
</feature>
<dbReference type="PROSITE" id="PS50893">
    <property type="entry name" value="ABC_TRANSPORTER_2"/>
    <property type="match status" value="1"/>
</dbReference>
<dbReference type="OrthoDB" id="9784450at2"/>
<evidence type="ECO:0000256" key="5">
    <source>
        <dbReference type="SAM" id="MobiDB-lite"/>
    </source>
</evidence>
<dbReference type="FunFam" id="3.40.50.300:FF:000016">
    <property type="entry name" value="Oligopeptide ABC transporter ATP-binding component"/>
    <property type="match status" value="1"/>
</dbReference>
<dbReference type="AlphaFoldDB" id="A0A6I6SUS3"/>
<comment type="similarity">
    <text evidence="1">Belongs to the ABC transporter superfamily.</text>
</comment>
<dbReference type="PANTHER" id="PTHR43776:SF7">
    <property type="entry name" value="D,D-DIPEPTIDE TRANSPORT ATP-BINDING PROTEIN DDPF-RELATED"/>
    <property type="match status" value="1"/>
</dbReference>
<dbReference type="Pfam" id="PF00005">
    <property type="entry name" value="ABC_tran"/>
    <property type="match status" value="1"/>
</dbReference>
<dbReference type="InterPro" id="IPR003593">
    <property type="entry name" value="AAA+_ATPase"/>
</dbReference>
<dbReference type="GO" id="GO:0016887">
    <property type="term" value="F:ATP hydrolysis activity"/>
    <property type="evidence" value="ECO:0007669"/>
    <property type="project" value="InterPro"/>
</dbReference>
<dbReference type="InterPro" id="IPR003439">
    <property type="entry name" value="ABC_transporter-like_ATP-bd"/>
</dbReference>
<dbReference type="SUPFAM" id="SSF52540">
    <property type="entry name" value="P-loop containing nucleoside triphosphate hydrolases"/>
    <property type="match status" value="1"/>
</dbReference>
<dbReference type="NCBIfam" id="TIGR01727">
    <property type="entry name" value="oligo_HPY"/>
    <property type="match status" value="1"/>
</dbReference>
<feature type="region of interest" description="Disordered" evidence="5">
    <location>
        <begin position="330"/>
        <end position="351"/>
    </location>
</feature>
<dbReference type="CDD" id="cd03257">
    <property type="entry name" value="ABC_NikE_OppD_transporters"/>
    <property type="match status" value="1"/>
</dbReference>
<dbReference type="GO" id="GO:0015833">
    <property type="term" value="P:peptide transport"/>
    <property type="evidence" value="ECO:0007669"/>
    <property type="project" value="InterPro"/>
</dbReference>
<evidence type="ECO:0000256" key="4">
    <source>
        <dbReference type="ARBA" id="ARBA00022840"/>
    </source>
</evidence>
<evidence type="ECO:0000256" key="2">
    <source>
        <dbReference type="ARBA" id="ARBA00022448"/>
    </source>
</evidence>
<sequence length="351" mass="38032">MAVETRTVPHAAGSPILRITDVMKYYPLRGGLFRPRRQVRSVDGISLAVAKGESLGLVGESGCGKSTLARLILGMSSLTSGHIDIDGIDVSSAEGGERRRLRRTVQLVFQDPFSALDPRMTIGRSLYAPLSQNRIGTRSERLQRIIRALDDVGLDSSFINRFPSQCSGGQLQRVVIARALLLEPQVLVCDEPTSALDSSMRSQILNLLASLRKRYDLTLVVISHDLRVVHYLCDRVAVMYLGRIVEVAESEELFANPLHPYTRSLINASMLEEKGLEGCAMARGEPPSPIAPPSGCSFHPRCPIARPACSRSLPELIATSEGHQVRCPYHAAAPGEGDPAGRLDMAAASSG</sequence>
<dbReference type="GO" id="GO:0055085">
    <property type="term" value="P:transmembrane transport"/>
    <property type="evidence" value="ECO:0007669"/>
    <property type="project" value="UniProtKB-ARBA"/>
</dbReference>
<dbReference type="InterPro" id="IPR027417">
    <property type="entry name" value="P-loop_NTPase"/>
</dbReference>
<dbReference type="Proteomes" id="UP000464013">
    <property type="component" value="Chromosome"/>
</dbReference>
<dbReference type="Pfam" id="PF08352">
    <property type="entry name" value="oligo_HPY"/>
    <property type="match status" value="1"/>
</dbReference>
<dbReference type="RefSeq" id="WP_159553565.1">
    <property type="nucleotide sequence ID" value="NZ_CP035042.1"/>
</dbReference>
<dbReference type="GO" id="GO:0005524">
    <property type="term" value="F:ATP binding"/>
    <property type="evidence" value="ECO:0007669"/>
    <property type="project" value="UniProtKB-KW"/>
</dbReference>
<keyword evidence="3" id="KW-0547">Nucleotide-binding</keyword>
<evidence type="ECO:0000256" key="1">
    <source>
        <dbReference type="ARBA" id="ARBA00005417"/>
    </source>
</evidence>
<keyword evidence="4 7" id="KW-0067">ATP-binding</keyword>
<protein>
    <submittedName>
        <fullName evidence="7">ABC transporter ATP-binding protein</fullName>
    </submittedName>
</protein>
<accession>A0A6I6SUS3</accession>
<evidence type="ECO:0000313" key="8">
    <source>
        <dbReference type="Proteomes" id="UP000464013"/>
    </source>
</evidence>
<evidence type="ECO:0000259" key="6">
    <source>
        <dbReference type="PROSITE" id="PS50893"/>
    </source>
</evidence>
<dbReference type="Gene3D" id="3.40.50.300">
    <property type="entry name" value="P-loop containing nucleotide triphosphate hydrolases"/>
    <property type="match status" value="1"/>
</dbReference>
<gene>
    <name evidence="7" type="ORF">EKK97_16640</name>
</gene>
<keyword evidence="8" id="KW-1185">Reference proteome</keyword>
<dbReference type="PROSITE" id="PS00211">
    <property type="entry name" value="ABC_TRANSPORTER_1"/>
    <property type="match status" value="1"/>
</dbReference>
<dbReference type="SMART" id="SM00382">
    <property type="entry name" value="AAA"/>
    <property type="match status" value="1"/>
</dbReference>
<dbReference type="PANTHER" id="PTHR43776">
    <property type="entry name" value="TRANSPORT ATP-BINDING PROTEIN"/>
    <property type="match status" value="1"/>
</dbReference>
<dbReference type="KEGG" id="htx:EKK97_16640"/>
<reference evidence="7 8" key="1">
    <citation type="submission" date="2019-01" db="EMBL/GenBank/DDBJ databases">
        <title>Complete genome of a denitifying bacterium Halomons sp. BC-M4-5.</title>
        <authorList>
            <person name="Wang L."/>
            <person name="Shao Z."/>
        </authorList>
    </citation>
    <scope>NUCLEOTIDE SEQUENCE [LARGE SCALE GENOMIC DNA]</scope>
    <source>
        <strain evidence="7 8">BC-M4-5</strain>
    </source>
</reference>
<keyword evidence="2" id="KW-0813">Transport</keyword>